<accession>A0A328A9U5</accession>
<reference evidence="6" key="1">
    <citation type="submission" date="2018-05" db="EMBL/GenBank/DDBJ databases">
        <authorList>
            <person name="Li X."/>
        </authorList>
    </citation>
    <scope>NUCLEOTIDE SEQUENCE [LARGE SCALE GENOMIC DNA]</scope>
    <source>
        <strain evidence="6">YIM 73061</strain>
    </source>
</reference>
<keyword evidence="2" id="KW-0680">Restriction system</keyword>
<dbReference type="GO" id="GO:0009307">
    <property type="term" value="P:DNA restriction-modification system"/>
    <property type="evidence" value="ECO:0007669"/>
    <property type="project" value="UniProtKB-KW"/>
</dbReference>
<comment type="similarity">
    <text evidence="1">Belongs to the type-I restriction system S methylase family.</text>
</comment>
<comment type="caution">
    <text evidence="5">The sequence shown here is derived from an EMBL/GenBank/DDBJ whole genome shotgun (WGS) entry which is preliminary data.</text>
</comment>
<dbReference type="InterPro" id="IPR052021">
    <property type="entry name" value="Type-I_RS_S_subunit"/>
</dbReference>
<dbReference type="InterPro" id="IPR044946">
    <property type="entry name" value="Restrct_endonuc_typeI_TRD_sf"/>
</dbReference>
<evidence type="ECO:0000259" key="4">
    <source>
        <dbReference type="Pfam" id="PF01420"/>
    </source>
</evidence>
<dbReference type="EMBL" id="QFYR01000004">
    <property type="protein sequence ID" value="RAK51309.1"/>
    <property type="molecule type" value="Genomic_DNA"/>
</dbReference>
<dbReference type="PANTHER" id="PTHR30408">
    <property type="entry name" value="TYPE-1 RESTRICTION ENZYME ECOKI SPECIFICITY PROTEIN"/>
    <property type="match status" value="1"/>
</dbReference>
<protein>
    <recommendedName>
        <fullName evidence="4">Type I restriction modification DNA specificity domain-containing protein</fullName>
    </recommendedName>
</protein>
<dbReference type="GO" id="GO:0003677">
    <property type="term" value="F:DNA binding"/>
    <property type="evidence" value="ECO:0007669"/>
    <property type="project" value="UniProtKB-KW"/>
</dbReference>
<dbReference type="SUPFAM" id="SSF116734">
    <property type="entry name" value="DNA methylase specificity domain"/>
    <property type="match status" value="2"/>
</dbReference>
<evidence type="ECO:0000313" key="6">
    <source>
        <dbReference type="Proteomes" id="UP000249725"/>
    </source>
</evidence>
<evidence type="ECO:0000256" key="3">
    <source>
        <dbReference type="ARBA" id="ARBA00023125"/>
    </source>
</evidence>
<dbReference type="AlphaFoldDB" id="A0A328A9U5"/>
<feature type="domain" description="Type I restriction modification DNA specificity" evidence="4">
    <location>
        <begin position="170"/>
        <end position="336"/>
    </location>
</feature>
<dbReference type="InterPro" id="IPR000055">
    <property type="entry name" value="Restrct_endonuc_typeI_TRD"/>
</dbReference>
<dbReference type="PANTHER" id="PTHR30408:SF12">
    <property type="entry name" value="TYPE I RESTRICTION ENZYME MJAVIII SPECIFICITY SUBUNIT"/>
    <property type="match status" value="1"/>
</dbReference>
<keyword evidence="3" id="KW-0238">DNA-binding</keyword>
<gene>
    <name evidence="5" type="ORF">DJ018_15300</name>
</gene>
<evidence type="ECO:0000256" key="1">
    <source>
        <dbReference type="ARBA" id="ARBA00010923"/>
    </source>
</evidence>
<dbReference type="Pfam" id="PF01420">
    <property type="entry name" value="Methylase_S"/>
    <property type="match status" value="1"/>
</dbReference>
<evidence type="ECO:0000256" key="2">
    <source>
        <dbReference type="ARBA" id="ARBA00022747"/>
    </source>
</evidence>
<dbReference type="Gene3D" id="3.90.220.20">
    <property type="entry name" value="DNA methylase specificity domains"/>
    <property type="match status" value="2"/>
</dbReference>
<evidence type="ECO:0000313" key="5">
    <source>
        <dbReference type="EMBL" id="RAK51309.1"/>
    </source>
</evidence>
<proteinExistence type="inferred from homology"/>
<name>A0A328A9U5_9CAUL</name>
<dbReference type="Proteomes" id="UP000249725">
    <property type="component" value="Unassembled WGS sequence"/>
</dbReference>
<sequence>MTIDRGMVRRDSLEREISANASDEANLRARAGDIVYNMMRMWQGAYGRAPEDCMVSPAYVVLSARSGYSPRFFAHLLREPRPLYWLWAFSHGLTNDRLRLYYRDFTRVPLHAPSLEEQEKIADMLDAMDARVELLLKRAETLSQYRDGVIQQLFSGELRFAPPKGGAYADWIDARLGEVASFAKGRGVSREDIAPEGLTPCIRYGELYTTYGEVIGQVASRTHLDPAGLMLSIAGDVIVPASGEDPLEIASAACVLQDGVALGGDLNIIRSSLDGVFLAYLLRNAKRLEIARLAQGYSVVHLYPHHLKRLKIRFPAQIEEQRHIAAFLQALDRKVAAVRAQAAATRTFKAGLAQRLFV</sequence>
<keyword evidence="6" id="KW-1185">Reference proteome</keyword>
<organism evidence="5 6">
    <name type="scientific">Phenylobacterium deserti</name>
    <dbReference type="NCBI Taxonomy" id="1914756"/>
    <lineage>
        <taxon>Bacteria</taxon>
        <taxon>Pseudomonadati</taxon>
        <taxon>Pseudomonadota</taxon>
        <taxon>Alphaproteobacteria</taxon>
        <taxon>Caulobacterales</taxon>
        <taxon>Caulobacteraceae</taxon>
        <taxon>Phenylobacterium</taxon>
    </lineage>
</organism>